<dbReference type="Proteomes" id="UP000054144">
    <property type="component" value="Unassembled WGS sequence"/>
</dbReference>
<feature type="compositionally biased region" description="Low complexity" evidence="1">
    <location>
        <begin position="727"/>
        <end position="744"/>
    </location>
</feature>
<protein>
    <submittedName>
        <fullName evidence="2">Uncharacterized protein</fullName>
    </submittedName>
</protein>
<evidence type="ECO:0000256" key="1">
    <source>
        <dbReference type="SAM" id="MobiDB-lite"/>
    </source>
</evidence>
<dbReference type="EMBL" id="KN881668">
    <property type="protein sequence ID" value="KIY51171.1"/>
    <property type="molecule type" value="Genomic_DNA"/>
</dbReference>
<evidence type="ECO:0000313" key="3">
    <source>
        <dbReference type="Proteomes" id="UP000054144"/>
    </source>
</evidence>
<feature type="compositionally biased region" description="Low complexity" evidence="1">
    <location>
        <begin position="456"/>
        <end position="466"/>
    </location>
</feature>
<evidence type="ECO:0000313" key="2">
    <source>
        <dbReference type="EMBL" id="KIY51171.1"/>
    </source>
</evidence>
<feature type="compositionally biased region" description="Low complexity" evidence="1">
    <location>
        <begin position="533"/>
        <end position="544"/>
    </location>
</feature>
<name>A0A0D7AIN4_9AGAR</name>
<sequence length="754" mass="84177">MEFIDNKARVWKDLVLGWANCQRQILDIHGLLYWATRVMTKVNSLTEKFETGVRPTNHGLMGCFTFNEQIANAMHRYGIPVWYIRPDWTMTPTTFIQRSGEGSMVTCSSTLETQAFVNDRDEDDPYPVVYNGPAGTFNSIRAMKSGGAQGWQGVSRLMSGPLIRHPQGHLPPPSGKSRDWRQREPFQGLPQGDFSVLRLPIRPAAPEGGAIVAGDLPFINPPVVATILQPPRPPQAAYQGGDLSDDQLRGWKLLLDDYARQLAFGDNEGHIHLKRQREHLAAAEMCAHPERYRKVMKGIPLIERQRRTENRAGRQLHAEVEAKVQGMKEYRRRYYRPDQLPQLWDARFDNSKSRGLSGVVAETYDYQVMHRPPERYTQPGAAPPPPPPRQRRKGLTDAEFEWGLTQRFIWEYHANHPESASSSSAQSSSGEQRMEINLWQDEGDLYADDELPVTFSPPSASSSHAPLLDLRGSMSPLTPLPSSRGTSLAPSIREHSPFTGMPPPSSSSEASSKTATPRPWSPVRAVSMTAGPSSLRSVSPSTSSAFSNLGDPLPERSGSVDRDQSAVKTKNQRKCERKKRSKALREEALTNAALKRKQDDEPVEAPRKVTRSDTLKAATSARAGNIRWEKVHFTDYPPTGRQFPRVDDVWRDALVNVDQDRSLLNVEPPFILDWFFPSPYYLVTVGANSANPKKFEEVWLNWLSMADAWCSAASSLAMVSASEDTQAASLPPALPPASSSSSSSEEVRHHSMQV</sequence>
<keyword evidence="3" id="KW-1185">Reference proteome</keyword>
<accession>A0A0D7AIN4</accession>
<feature type="compositionally biased region" description="Polar residues" evidence="1">
    <location>
        <begin position="480"/>
        <end position="489"/>
    </location>
</feature>
<feature type="compositionally biased region" description="Basic and acidic residues" evidence="1">
    <location>
        <begin position="745"/>
        <end position="754"/>
    </location>
</feature>
<feature type="compositionally biased region" description="Basic residues" evidence="1">
    <location>
        <begin position="570"/>
        <end position="582"/>
    </location>
</feature>
<feature type="region of interest" description="Disordered" evidence="1">
    <location>
        <begin position="727"/>
        <end position="754"/>
    </location>
</feature>
<feature type="region of interest" description="Disordered" evidence="1">
    <location>
        <begin position="370"/>
        <end position="393"/>
    </location>
</feature>
<reference evidence="2 3" key="1">
    <citation type="journal article" date="2015" name="Fungal Genet. Biol.">
        <title>Evolution of novel wood decay mechanisms in Agaricales revealed by the genome sequences of Fistulina hepatica and Cylindrobasidium torrendii.</title>
        <authorList>
            <person name="Floudas D."/>
            <person name="Held B.W."/>
            <person name="Riley R."/>
            <person name="Nagy L.G."/>
            <person name="Koehler G."/>
            <person name="Ransdell A.S."/>
            <person name="Younus H."/>
            <person name="Chow J."/>
            <person name="Chiniquy J."/>
            <person name="Lipzen A."/>
            <person name="Tritt A."/>
            <person name="Sun H."/>
            <person name="Haridas S."/>
            <person name="LaButti K."/>
            <person name="Ohm R.A."/>
            <person name="Kues U."/>
            <person name="Blanchette R.A."/>
            <person name="Grigoriev I.V."/>
            <person name="Minto R.E."/>
            <person name="Hibbett D.S."/>
        </authorList>
    </citation>
    <scope>NUCLEOTIDE SEQUENCE [LARGE SCALE GENOMIC DNA]</scope>
    <source>
        <strain evidence="2 3">ATCC 64428</strain>
    </source>
</reference>
<feature type="compositionally biased region" description="Basic and acidic residues" evidence="1">
    <location>
        <begin position="596"/>
        <end position="614"/>
    </location>
</feature>
<dbReference type="AlphaFoldDB" id="A0A0D7AIN4"/>
<feature type="region of interest" description="Disordered" evidence="1">
    <location>
        <begin position="449"/>
        <end position="615"/>
    </location>
</feature>
<proteinExistence type="predicted"/>
<gene>
    <name evidence="2" type="ORF">FISHEDRAFT_71035</name>
</gene>
<organism evidence="2 3">
    <name type="scientific">Fistulina hepatica ATCC 64428</name>
    <dbReference type="NCBI Taxonomy" id="1128425"/>
    <lineage>
        <taxon>Eukaryota</taxon>
        <taxon>Fungi</taxon>
        <taxon>Dikarya</taxon>
        <taxon>Basidiomycota</taxon>
        <taxon>Agaricomycotina</taxon>
        <taxon>Agaricomycetes</taxon>
        <taxon>Agaricomycetidae</taxon>
        <taxon>Agaricales</taxon>
        <taxon>Fistulinaceae</taxon>
        <taxon>Fistulina</taxon>
    </lineage>
</organism>
<dbReference type="OrthoDB" id="3026189at2759"/>